<feature type="region of interest" description="Disordered" evidence="1">
    <location>
        <begin position="385"/>
        <end position="518"/>
    </location>
</feature>
<feature type="compositionally biased region" description="Polar residues" evidence="1">
    <location>
        <begin position="409"/>
        <end position="423"/>
    </location>
</feature>
<name>A0AAJ0BWD0_9PEZI</name>
<evidence type="ECO:0000313" key="2">
    <source>
        <dbReference type="EMBL" id="KAK1765683.1"/>
    </source>
</evidence>
<dbReference type="RefSeq" id="XP_060281896.1">
    <property type="nucleotide sequence ID" value="XM_060428387.1"/>
</dbReference>
<evidence type="ECO:0000256" key="1">
    <source>
        <dbReference type="SAM" id="MobiDB-lite"/>
    </source>
</evidence>
<feature type="compositionally biased region" description="Polar residues" evidence="1">
    <location>
        <begin position="465"/>
        <end position="484"/>
    </location>
</feature>
<feature type="compositionally biased region" description="Polar residues" evidence="1">
    <location>
        <begin position="507"/>
        <end position="516"/>
    </location>
</feature>
<feature type="region of interest" description="Disordered" evidence="1">
    <location>
        <begin position="289"/>
        <end position="322"/>
    </location>
</feature>
<protein>
    <submittedName>
        <fullName evidence="2">Uncharacterized protein</fullName>
    </submittedName>
</protein>
<evidence type="ECO:0000313" key="3">
    <source>
        <dbReference type="Proteomes" id="UP001244011"/>
    </source>
</evidence>
<dbReference type="EMBL" id="MU839014">
    <property type="protein sequence ID" value="KAK1765683.1"/>
    <property type="molecule type" value="Genomic_DNA"/>
</dbReference>
<dbReference type="Proteomes" id="UP001244011">
    <property type="component" value="Unassembled WGS sequence"/>
</dbReference>
<feature type="region of interest" description="Disordered" evidence="1">
    <location>
        <begin position="1"/>
        <end position="174"/>
    </location>
</feature>
<feature type="compositionally biased region" description="Basic and acidic residues" evidence="1">
    <location>
        <begin position="207"/>
        <end position="218"/>
    </location>
</feature>
<feature type="compositionally biased region" description="Low complexity" evidence="1">
    <location>
        <begin position="29"/>
        <end position="68"/>
    </location>
</feature>
<feature type="compositionally biased region" description="Polar residues" evidence="1">
    <location>
        <begin position="249"/>
        <end position="265"/>
    </location>
</feature>
<comment type="caution">
    <text evidence="2">The sequence shown here is derived from an EMBL/GenBank/DDBJ whole genome shotgun (WGS) entry which is preliminary data.</text>
</comment>
<organism evidence="2 3">
    <name type="scientific">Phialemonium atrogriseum</name>
    <dbReference type="NCBI Taxonomy" id="1093897"/>
    <lineage>
        <taxon>Eukaryota</taxon>
        <taxon>Fungi</taxon>
        <taxon>Dikarya</taxon>
        <taxon>Ascomycota</taxon>
        <taxon>Pezizomycotina</taxon>
        <taxon>Sordariomycetes</taxon>
        <taxon>Sordariomycetidae</taxon>
        <taxon>Cephalothecales</taxon>
        <taxon>Cephalothecaceae</taxon>
        <taxon>Phialemonium</taxon>
    </lineage>
</organism>
<feature type="compositionally biased region" description="Polar residues" evidence="1">
    <location>
        <begin position="186"/>
        <end position="206"/>
    </location>
</feature>
<dbReference type="AlphaFoldDB" id="A0AAJ0BWD0"/>
<sequence length="639" mass="68822">MTKPLNSPLPPVPLRSEPTTTLITRRPVAGGSLPSPSDSAPLSSVLSAYSNRSSDSTVGSSTDGTTMSAHNSFLHASPKQGNGDGKASYDELFLPPISPLVMDNYVHSPEPTGLWKDRGQPPPPPPLKNSSAHDQRPQTPPDVPGQSMHAAPSLAQTPPSKPQIWRRRSPKVDKDLVVSELKLVSSHGSTALSTLPPSHSPASTSDSDPRREHFHLEQSEPAATTRVQPRPSPNAAFPGRNIRPVASRQRMSPQTPESMDQEASNLQLVDENASPTKDGSEMTVLSFPGIPNRKQSAPDVKRPPHVTRLPTPEYRHDDVRSPIMETVISPVSPTSSPEPLDETKLITTPKDVRPIHLSVAKEIRPVKSMPILGLDTNGLTLKAKPSSPAGLTVRSPIGLPSSPAPSRGLTLNQSRFPARTSSKPAEDQGPSAVVSEREPAVDRAESRAVEFQVQAEAGNARSVGPPQTQSASAAVSETVTPSTKADSRDNADLARPESLASEDPKTESVSTPTSDSFPIGWGEPIPEGIIFDAPPIIERNFRCLANHRFMVQSRNTFYPLACQACHVKDTSIRFTCGTCWLRTCMTCRNNLYRFNNDLQALMKHNEAVLVEHVEEAQDEDKIEGPVGRISAGRAGQIAG</sequence>
<proteinExistence type="predicted"/>
<feature type="compositionally biased region" description="Basic and acidic residues" evidence="1">
    <location>
        <begin position="435"/>
        <end position="448"/>
    </location>
</feature>
<accession>A0AAJ0BWD0</accession>
<reference evidence="2" key="1">
    <citation type="submission" date="2023-06" db="EMBL/GenBank/DDBJ databases">
        <title>Genome-scale phylogeny and comparative genomics of the fungal order Sordariales.</title>
        <authorList>
            <consortium name="Lawrence Berkeley National Laboratory"/>
            <person name="Hensen N."/>
            <person name="Bonometti L."/>
            <person name="Westerberg I."/>
            <person name="Brannstrom I.O."/>
            <person name="Guillou S."/>
            <person name="Cros-Aarteil S."/>
            <person name="Calhoun S."/>
            <person name="Haridas S."/>
            <person name="Kuo A."/>
            <person name="Mondo S."/>
            <person name="Pangilinan J."/>
            <person name="Riley R."/>
            <person name="Labutti K."/>
            <person name="Andreopoulos B."/>
            <person name="Lipzen A."/>
            <person name="Chen C."/>
            <person name="Yanf M."/>
            <person name="Daum C."/>
            <person name="Ng V."/>
            <person name="Clum A."/>
            <person name="Steindorff A."/>
            <person name="Ohm R."/>
            <person name="Martin F."/>
            <person name="Silar P."/>
            <person name="Natvig D."/>
            <person name="Lalanne C."/>
            <person name="Gautier V."/>
            <person name="Ament-Velasquez S.L."/>
            <person name="Kruys A."/>
            <person name="Hutchinson M.I."/>
            <person name="Powell A.J."/>
            <person name="Barry K."/>
            <person name="Miller A.N."/>
            <person name="Grigoriev I.V."/>
            <person name="Debuchy R."/>
            <person name="Gladieux P."/>
            <person name="Thoren M.H."/>
            <person name="Johannesson H."/>
        </authorList>
    </citation>
    <scope>NUCLEOTIDE SEQUENCE</scope>
    <source>
        <strain evidence="2">8032-3</strain>
    </source>
</reference>
<feature type="region of interest" description="Disordered" evidence="1">
    <location>
        <begin position="186"/>
        <end position="265"/>
    </location>
</feature>
<keyword evidence="3" id="KW-1185">Reference proteome</keyword>
<gene>
    <name evidence="2" type="ORF">QBC33DRAFT_543609</name>
</gene>
<feature type="compositionally biased region" description="Basic and acidic residues" evidence="1">
    <location>
        <begin position="485"/>
        <end position="495"/>
    </location>
</feature>
<dbReference type="GeneID" id="85311574"/>